<dbReference type="OrthoDB" id="7474049at2759"/>
<comment type="caution">
    <text evidence="1">The sequence shown here is derived from an EMBL/GenBank/DDBJ whole genome shotgun (WGS) entry which is preliminary data.</text>
</comment>
<dbReference type="EMBL" id="REGN01000113">
    <property type="protein sequence ID" value="RNA44380.1"/>
    <property type="molecule type" value="Genomic_DNA"/>
</dbReference>
<gene>
    <name evidence="1" type="ORF">BpHYR1_026184</name>
</gene>
<dbReference type="AlphaFoldDB" id="A0A3M7T968"/>
<evidence type="ECO:0000313" key="1">
    <source>
        <dbReference type="EMBL" id="RNA44380.1"/>
    </source>
</evidence>
<evidence type="ECO:0008006" key="3">
    <source>
        <dbReference type="Google" id="ProtNLM"/>
    </source>
</evidence>
<keyword evidence="2" id="KW-1185">Reference proteome</keyword>
<organism evidence="1 2">
    <name type="scientific">Brachionus plicatilis</name>
    <name type="common">Marine rotifer</name>
    <name type="synonym">Brachionus muelleri</name>
    <dbReference type="NCBI Taxonomy" id="10195"/>
    <lineage>
        <taxon>Eukaryota</taxon>
        <taxon>Metazoa</taxon>
        <taxon>Spiralia</taxon>
        <taxon>Gnathifera</taxon>
        <taxon>Rotifera</taxon>
        <taxon>Eurotatoria</taxon>
        <taxon>Monogononta</taxon>
        <taxon>Pseudotrocha</taxon>
        <taxon>Ploima</taxon>
        <taxon>Brachionidae</taxon>
        <taxon>Brachionus</taxon>
    </lineage>
</organism>
<accession>A0A3M7T968</accession>
<sequence length="161" mass="19093">MQFNSDLIEFNSNSGSELFFLPKNIVTLIKERRRIRRLFEKSRFSPLKMAFNKLTSELRFTLKKFWNQNRLEFINKIGKNPLSNRVKKTYRTNTMEHNSDTDKGNIFGDFLATIFSPHFDFVESDYNCEDSEAIRDLLKNKEQNNLKEPITLLEITNTLKN</sequence>
<dbReference type="Proteomes" id="UP000276133">
    <property type="component" value="Unassembled WGS sequence"/>
</dbReference>
<protein>
    <recommendedName>
        <fullName evidence="3">RNA-directed DNA polymerase from mobile element jockey-like</fullName>
    </recommendedName>
</protein>
<reference evidence="1 2" key="1">
    <citation type="journal article" date="2018" name="Sci. Rep.">
        <title>Genomic signatures of local adaptation to the degree of environmental predictability in rotifers.</title>
        <authorList>
            <person name="Franch-Gras L."/>
            <person name="Hahn C."/>
            <person name="Garcia-Roger E.M."/>
            <person name="Carmona M.J."/>
            <person name="Serra M."/>
            <person name="Gomez A."/>
        </authorList>
    </citation>
    <scope>NUCLEOTIDE SEQUENCE [LARGE SCALE GENOMIC DNA]</scope>
    <source>
        <strain evidence="1">HYR1</strain>
    </source>
</reference>
<name>A0A3M7T968_BRAPC</name>
<evidence type="ECO:0000313" key="2">
    <source>
        <dbReference type="Proteomes" id="UP000276133"/>
    </source>
</evidence>
<proteinExistence type="predicted"/>